<evidence type="ECO:0000313" key="2">
    <source>
        <dbReference type="Proteomes" id="UP001497700"/>
    </source>
</evidence>
<comment type="caution">
    <text evidence="1">The sequence shown here is derived from an EMBL/GenBank/DDBJ whole genome shotgun (WGS) entry which is preliminary data.</text>
</comment>
<evidence type="ECO:0000313" key="1">
    <source>
        <dbReference type="EMBL" id="KAI4868928.1"/>
    </source>
</evidence>
<organism evidence="1 2">
    <name type="scientific">Hypoxylon rubiginosum</name>
    <dbReference type="NCBI Taxonomy" id="110542"/>
    <lineage>
        <taxon>Eukaryota</taxon>
        <taxon>Fungi</taxon>
        <taxon>Dikarya</taxon>
        <taxon>Ascomycota</taxon>
        <taxon>Pezizomycotina</taxon>
        <taxon>Sordariomycetes</taxon>
        <taxon>Xylariomycetidae</taxon>
        <taxon>Xylariales</taxon>
        <taxon>Hypoxylaceae</taxon>
        <taxon>Hypoxylon</taxon>
    </lineage>
</organism>
<proteinExistence type="predicted"/>
<dbReference type="Proteomes" id="UP001497700">
    <property type="component" value="Unassembled WGS sequence"/>
</dbReference>
<sequence>MRSEICARCRPLVASARRQILRSTARQQQQRRHESTTSHTADGSSEVTETKKKKNVVFSGIQPTGVPHLGNYLGALRQWKRLQDDAQRTGDRLLFSVVDLHAITMPQEATALRIQRREMLAALLAVGLDPDKGSTLFFQSSVPQHAELMWILSCTASMGYLSRMTQWKSKLQMHNKQAGLDDAAMSKLKLGLFSYPVLQAADILVHRATHVPVGADQQQHLEFARECATNFNHTFKDVLIPPQTMTTPSARVMSLTHPHNKMSKSSPNHRSRILITARRDEVRSRVAGAVTDGLNAVTYEPEARPGVANLLELLSQCREGETKEEEGGGEGRREVLSPQVLADRYAAAGATLRDLKADVADAVWRELDGVRERYLDFLDRKGGKWLDEIEAEGAEAARRNAEQTMRLVRHAVGLGPRP</sequence>
<reference evidence="1 2" key="1">
    <citation type="journal article" date="2022" name="New Phytol.">
        <title>Ecological generalism drives hyperdiversity of secondary metabolite gene clusters in xylarialean endophytes.</title>
        <authorList>
            <person name="Franco M.E.E."/>
            <person name="Wisecaver J.H."/>
            <person name="Arnold A.E."/>
            <person name="Ju Y.M."/>
            <person name="Slot J.C."/>
            <person name="Ahrendt S."/>
            <person name="Moore L.P."/>
            <person name="Eastman K.E."/>
            <person name="Scott K."/>
            <person name="Konkel Z."/>
            <person name="Mondo S.J."/>
            <person name="Kuo A."/>
            <person name="Hayes R.D."/>
            <person name="Haridas S."/>
            <person name="Andreopoulos B."/>
            <person name="Riley R."/>
            <person name="LaButti K."/>
            <person name="Pangilinan J."/>
            <person name="Lipzen A."/>
            <person name="Amirebrahimi M."/>
            <person name="Yan J."/>
            <person name="Adam C."/>
            <person name="Keymanesh K."/>
            <person name="Ng V."/>
            <person name="Louie K."/>
            <person name="Northen T."/>
            <person name="Drula E."/>
            <person name="Henrissat B."/>
            <person name="Hsieh H.M."/>
            <person name="Youens-Clark K."/>
            <person name="Lutzoni F."/>
            <person name="Miadlikowska J."/>
            <person name="Eastwood D.C."/>
            <person name="Hamelin R.C."/>
            <person name="Grigoriev I.V."/>
            <person name="U'Ren J.M."/>
        </authorList>
    </citation>
    <scope>NUCLEOTIDE SEQUENCE [LARGE SCALE GENOMIC DNA]</scope>
    <source>
        <strain evidence="1 2">CBS 119005</strain>
    </source>
</reference>
<keyword evidence="2" id="KW-1185">Reference proteome</keyword>
<gene>
    <name evidence="1" type="ORF">F4820DRAFT_408301</name>
</gene>
<name>A0ACB9ZBB5_9PEZI</name>
<protein>
    <submittedName>
        <fullName evidence="1">Tryptophanyl-tRNA synthetase</fullName>
    </submittedName>
</protein>
<dbReference type="EMBL" id="MU393434">
    <property type="protein sequence ID" value="KAI4868928.1"/>
    <property type="molecule type" value="Genomic_DNA"/>
</dbReference>
<accession>A0ACB9ZBB5</accession>